<keyword evidence="3" id="KW-0378">Hydrolase</keyword>
<dbReference type="SUPFAM" id="SSF52540">
    <property type="entry name" value="P-loop containing nucleoside triphosphate hydrolases"/>
    <property type="match status" value="1"/>
</dbReference>
<evidence type="ECO:0000259" key="7">
    <source>
        <dbReference type="PROSITE" id="PS51194"/>
    </source>
</evidence>
<dbReference type="AlphaFoldDB" id="A0A443QJL6"/>
<dbReference type="Gene3D" id="3.40.50.300">
    <property type="entry name" value="P-loop containing nucleotide triphosphate hydrolases"/>
    <property type="match status" value="2"/>
</dbReference>
<dbReference type="Pfam" id="PF00271">
    <property type="entry name" value="Helicase_C"/>
    <property type="match status" value="1"/>
</dbReference>
<keyword evidence="2" id="KW-0547">Nucleotide-binding</keyword>
<dbReference type="Proteomes" id="UP000285301">
    <property type="component" value="Unassembled WGS sequence"/>
</dbReference>
<dbReference type="GO" id="GO:0003724">
    <property type="term" value="F:RNA helicase activity"/>
    <property type="evidence" value="ECO:0007669"/>
    <property type="project" value="UniProtKB-EC"/>
</dbReference>
<accession>A0A443QJL6</accession>
<name>A0A443QJL6_9ACAR</name>
<dbReference type="FunFam" id="3.40.50.300:FF:000008">
    <property type="entry name" value="ATP-dependent RNA helicase RhlB"/>
    <property type="match status" value="1"/>
</dbReference>
<dbReference type="InterPro" id="IPR027417">
    <property type="entry name" value="P-loop_NTPase"/>
</dbReference>
<dbReference type="STRING" id="1965070.A0A443QJL6"/>
<evidence type="ECO:0000256" key="5">
    <source>
        <dbReference type="ARBA" id="ARBA00022840"/>
    </source>
</evidence>
<dbReference type="PANTHER" id="PTHR47958">
    <property type="entry name" value="ATP-DEPENDENT RNA HELICASE DBP3"/>
    <property type="match status" value="1"/>
</dbReference>
<dbReference type="EMBL" id="NCKU01006733">
    <property type="protein sequence ID" value="RWS03208.1"/>
    <property type="molecule type" value="Genomic_DNA"/>
</dbReference>
<dbReference type="CDD" id="cd18787">
    <property type="entry name" value="SF2_C_DEAD"/>
    <property type="match status" value="1"/>
</dbReference>
<evidence type="ECO:0000256" key="3">
    <source>
        <dbReference type="ARBA" id="ARBA00022801"/>
    </source>
</evidence>
<reference evidence="8 9" key="1">
    <citation type="journal article" date="2018" name="Gigascience">
        <title>Genomes of trombidid mites reveal novel predicted allergens and laterally-transferred genes associated with secondary metabolism.</title>
        <authorList>
            <person name="Dong X."/>
            <person name="Chaisiri K."/>
            <person name="Xia D."/>
            <person name="Armstrong S.D."/>
            <person name="Fang Y."/>
            <person name="Donnelly M.J."/>
            <person name="Kadowaki T."/>
            <person name="McGarry J.W."/>
            <person name="Darby A.C."/>
            <person name="Makepeace B.L."/>
        </authorList>
    </citation>
    <scope>NUCLEOTIDE SEQUENCE [LARGE SCALE GENOMIC DNA]</scope>
    <source>
        <strain evidence="8">UoL-WK</strain>
    </source>
</reference>
<dbReference type="SMART" id="SM00490">
    <property type="entry name" value="HELICc"/>
    <property type="match status" value="1"/>
</dbReference>
<keyword evidence="5" id="KW-0067">ATP-binding</keyword>
<gene>
    <name evidence="8" type="ORF">B4U79_10092</name>
</gene>
<evidence type="ECO:0000256" key="2">
    <source>
        <dbReference type="ARBA" id="ARBA00022741"/>
    </source>
</evidence>
<sequence length="250" mass="28263">MLDIRPERQTVMMSATWPEGVRRLAVAYMKDPMQIFVGTLDLAACHSVTQNIIMTTIEEKRSILYDFVDKMKEDDKVIVFVDKKVMADELSSEFALKDIICQCIHGDRDQSDREQALQDLRSGEVHILIATDVASRGLDIEDITHIFNYDFPRNVEEYVHRIGRTGRAGREGESITLVTREDWKHAGELIKILQEANQEVPGALVAMSERYAEWKARYDAEIEACGGRRPRRGGGGFGGGGFGGGRRNKW</sequence>
<organism evidence="8 9">
    <name type="scientific">Dinothrombium tinctorium</name>
    <dbReference type="NCBI Taxonomy" id="1965070"/>
    <lineage>
        <taxon>Eukaryota</taxon>
        <taxon>Metazoa</taxon>
        <taxon>Ecdysozoa</taxon>
        <taxon>Arthropoda</taxon>
        <taxon>Chelicerata</taxon>
        <taxon>Arachnida</taxon>
        <taxon>Acari</taxon>
        <taxon>Acariformes</taxon>
        <taxon>Trombidiformes</taxon>
        <taxon>Prostigmata</taxon>
        <taxon>Anystina</taxon>
        <taxon>Parasitengona</taxon>
        <taxon>Trombidioidea</taxon>
        <taxon>Trombidiidae</taxon>
        <taxon>Dinothrombium</taxon>
    </lineage>
</organism>
<feature type="region of interest" description="Disordered" evidence="6">
    <location>
        <begin position="229"/>
        <end position="250"/>
    </location>
</feature>
<dbReference type="OrthoDB" id="196131at2759"/>
<dbReference type="PROSITE" id="PS51194">
    <property type="entry name" value="HELICASE_CTER"/>
    <property type="match status" value="1"/>
</dbReference>
<keyword evidence="4 8" id="KW-0347">Helicase</keyword>
<proteinExistence type="predicted"/>
<dbReference type="EC" id="3.6.4.13" evidence="1"/>
<evidence type="ECO:0000256" key="1">
    <source>
        <dbReference type="ARBA" id="ARBA00012552"/>
    </source>
</evidence>
<evidence type="ECO:0000256" key="4">
    <source>
        <dbReference type="ARBA" id="ARBA00022806"/>
    </source>
</evidence>
<dbReference type="GO" id="GO:0005524">
    <property type="term" value="F:ATP binding"/>
    <property type="evidence" value="ECO:0007669"/>
    <property type="project" value="UniProtKB-KW"/>
</dbReference>
<keyword evidence="9" id="KW-1185">Reference proteome</keyword>
<feature type="domain" description="Helicase C-terminal" evidence="7">
    <location>
        <begin position="63"/>
        <end position="208"/>
    </location>
</feature>
<protein>
    <recommendedName>
        <fullName evidence="1">RNA helicase</fullName>
        <ecNumber evidence="1">3.6.4.13</ecNumber>
    </recommendedName>
</protein>
<comment type="caution">
    <text evidence="8">The sequence shown here is derived from an EMBL/GenBank/DDBJ whole genome shotgun (WGS) entry which is preliminary data.</text>
</comment>
<feature type="compositionally biased region" description="Gly residues" evidence="6">
    <location>
        <begin position="233"/>
        <end position="250"/>
    </location>
</feature>
<evidence type="ECO:0000313" key="9">
    <source>
        <dbReference type="Proteomes" id="UP000285301"/>
    </source>
</evidence>
<evidence type="ECO:0000313" key="8">
    <source>
        <dbReference type="EMBL" id="RWS03208.1"/>
    </source>
</evidence>
<evidence type="ECO:0000256" key="6">
    <source>
        <dbReference type="SAM" id="MobiDB-lite"/>
    </source>
</evidence>
<dbReference type="GO" id="GO:0016787">
    <property type="term" value="F:hydrolase activity"/>
    <property type="evidence" value="ECO:0007669"/>
    <property type="project" value="UniProtKB-KW"/>
</dbReference>
<dbReference type="InterPro" id="IPR001650">
    <property type="entry name" value="Helicase_C-like"/>
</dbReference>